<sequence length="81" mass="9670">MGDPVASQIATIMLINHIIYREISFICSLRYRGYFIFYLYIFSTKNTEEQRFDGLTCGEGNFFCELMKNENILLLLFWFVF</sequence>
<accession>A0AAE6YY88</accession>
<gene>
    <name evidence="1" type="ORF">DWG24_06295</name>
</gene>
<evidence type="ECO:0000313" key="1">
    <source>
        <dbReference type="EMBL" id="QIZ50417.1"/>
    </source>
</evidence>
<name>A0AAE6YY88_9GAMM</name>
<reference evidence="1 2" key="1">
    <citation type="submission" date="2018-11" db="EMBL/GenBank/DDBJ databases">
        <title>Complete genome sequence of Dickeya zeae strain CE1 infecting Canna edulis Ker-Gawl. in China.</title>
        <authorList>
            <person name="Zhang J."/>
            <person name="Lin B."/>
            <person name="Shen H."/>
            <person name="Jiang S."/>
            <person name="Pu X."/>
            <person name="Sun D."/>
        </authorList>
    </citation>
    <scope>NUCLEOTIDE SEQUENCE [LARGE SCALE GENOMIC DNA]</scope>
    <source>
        <strain evidence="1 2">CE1</strain>
    </source>
</reference>
<dbReference type="EMBL" id="CP033622">
    <property type="protein sequence ID" value="QIZ50417.1"/>
    <property type="molecule type" value="Genomic_DNA"/>
</dbReference>
<dbReference type="AlphaFoldDB" id="A0AAE6YY88"/>
<protein>
    <submittedName>
        <fullName evidence="1">Uncharacterized protein</fullName>
    </submittedName>
</protein>
<evidence type="ECO:0000313" key="2">
    <source>
        <dbReference type="Proteomes" id="UP000500801"/>
    </source>
</evidence>
<organism evidence="1 2">
    <name type="scientific">Dickeya zeae</name>
    <dbReference type="NCBI Taxonomy" id="204042"/>
    <lineage>
        <taxon>Bacteria</taxon>
        <taxon>Pseudomonadati</taxon>
        <taxon>Pseudomonadota</taxon>
        <taxon>Gammaproteobacteria</taxon>
        <taxon>Enterobacterales</taxon>
        <taxon>Pectobacteriaceae</taxon>
        <taxon>Dickeya</taxon>
    </lineage>
</organism>
<proteinExistence type="predicted"/>
<dbReference type="Proteomes" id="UP000500801">
    <property type="component" value="Chromosome"/>
</dbReference>